<dbReference type="RefSeq" id="WP_204732602.1">
    <property type="nucleotide sequence ID" value="NZ_JAVDWE010000002.1"/>
</dbReference>
<keyword evidence="2" id="KW-0808">Transferase</keyword>
<dbReference type="EMBL" id="JAVDWE010000002">
    <property type="protein sequence ID" value="MDR7093542.1"/>
    <property type="molecule type" value="Genomic_DNA"/>
</dbReference>
<dbReference type="Proteomes" id="UP001265550">
    <property type="component" value="Unassembled WGS sequence"/>
</dbReference>
<reference evidence="2 3" key="1">
    <citation type="submission" date="2023-07" db="EMBL/GenBank/DDBJ databases">
        <title>Sorghum-associated microbial communities from plants grown in Nebraska, USA.</title>
        <authorList>
            <person name="Schachtman D."/>
        </authorList>
    </citation>
    <scope>NUCLEOTIDE SEQUENCE [LARGE SCALE GENOMIC DNA]</scope>
    <source>
        <strain evidence="2 3">BE240</strain>
    </source>
</reference>
<protein>
    <submittedName>
        <fullName evidence="2">SAM-dependent methyltransferase</fullName>
    </submittedName>
</protein>
<accession>A0ABU1V806</accession>
<dbReference type="CDD" id="cd02440">
    <property type="entry name" value="AdoMet_MTases"/>
    <property type="match status" value="1"/>
</dbReference>
<proteinExistence type="predicted"/>
<evidence type="ECO:0000313" key="3">
    <source>
        <dbReference type="Proteomes" id="UP001265550"/>
    </source>
</evidence>
<comment type="caution">
    <text evidence="2">The sequence shown here is derived from an EMBL/GenBank/DDBJ whole genome shotgun (WGS) entry which is preliminary data.</text>
</comment>
<dbReference type="GO" id="GO:0008168">
    <property type="term" value="F:methyltransferase activity"/>
    <property type="evidence" value="ECO:0007669"/>
    <property type="project" value="UniProtKB-KW"/>
</dbReference>
<name>A0ABU1V806_9BURK</name>
<gene>
    <name evidence="2" type="ORF">J2X09_001274</name>
</gene>
<sequence length="240" mass="27164">MSRSPVQMLVDEASQTFKPGGPFAYHYARGKLGYDTIFHEMLRRGLLPQRGQYLDLGCGQGSLFAWLLAAGRLYDRGQWPEGWAPPPRPTTLRGVELMQKDVDRAEQAFGAQHPVVRVEQGDMNAVDFGQPDAILILDALHYFSHEQQREVLARIRRALPPGGVFLTRVGDASAGLRYRICNGVDRLVTYSRGHRLPRLYCRTLKDWVGELERLDFAVETEDMSGRKPFANVMLVCRVPH</sequence>
<keyword evidence="3" id="KW-1185">Reference proteome</keyword>
<dbReference type="Pfam" id="PF08242">
    <property type="entry name" value="Methyltransf_12"/>
    <property type="match status" value="1"/>
</dbReference>
<dbReference type="InterPro" id="IPR013217">
    <property type="entry name" value="Methyltransf_12"/>
</dbReference>
<feature type="domain" description="Methyltransferase type 12" evidence="1">
    <location>
        <begin position="54"/>
        <end position="165"/>
    </location>
</feature>
<evidence type="ECO:0000313" key="2">
    <source>
        <dbReference type="EMBL" id="MDR7093542.1"/>
    </source>
</evidence>
<evidence type="ECO:0000259" key="1">
    <source>
        <dbReference type="Pfam" id="PF08242"/>
    </source>
</evidence>
<keyword evidence="2" id="KW-0489">Methyltransferase</keyword>
<dbReference type="SUPFAM" id="SSF53335">
    <property type="entry name" value="S-adenosyl-L-methionine-dependent methyltransferases"/>
    <property type="match status" value="1"/>
</dbReference>
<dbReference type="InterPro" id="IPR029063">
    <property type="entry name" value="SAM-dependent_MTases_sf"/>
</dbReference>
<dbReference type="GO" id="GO:0032259">
    <property type="term" value="P:methylation"/>
    <property type="evidence" value="ECO:0007669"/>
    <property type="project" value="UniProtKB-KW"/>
</dbReference>
<dbReference type="Gene3D" id="3.40.50.150">
    <property type="entry name" value="Vaccinia Virus protein VP39"/>
    <property type="match status" value="1"/>
</dbReference>
<organism evidence="2 3">
    <name type="scientific">Hydrogenophaga laconesensis</name>
    <dbReference type="NCBI Taxonomy" id="1805971"/>
    <lineage>
        <taxon>Bacteria</taxon>
        <taxon>Pseudomonadati</taxon>
        <taxon>Pseudomonadota</taxon>
        <taxon>Betaproteobacteria</taxon>
        <taxon>Burkholderiales</taxon>
        <taxon>Comamonadaceae</taxon>
        <taxon>Hydrogenophaga</taxon>
    </lineage>
</organism>